<keyword evidence="7 11" id="KW-1133">Transmembrane helix</keyword>
<comment type="subcellular location">
    <subcellularLocation>
        <location evidence="1">Membrane</location>
        <topology evidence="1">Multi-pass membrane protein</topology>
    </subcellularLocation>
</comment>
<evidence type="ECO:0000256" key="7">
    <source>
        <dbReference type="ARBA" id="ARBA00022989"/>
    </source>
</evidence>
<dbReference type="SUPFAM" id="SSF81336">
    <property type="entry name" value="F1F0 ATP synthase subunit A"/>
    <property type="match status" value="1"/>
</dbReference>
<reference evidence="13" key="1">
    <citation type="submission" date="2016-04" db="EMBL/GenBank/DDBJ databases">
        <authorList>
            <person name="Quiroz-Castaneda R.E."/>
            <person name="Martinez-Ocampo F."/>
        </authorList>
    </citation>
    <scope>NUCLEOTIDE SEQUENCE [LARGE SCALE GENOMIC DNA]</scope>
    <source>
        <strain evidence="13">INIFAP01</strain>
    </source>
</reference>
<keyword evidence="3" id="KW-0813">Transport</keyword>
<keyword evidence="8" id="KW-0406">Ion transport</keyword>
<dbReference type="GO" id="GO:0045259">
    <property type="term" value="C:proton-transporting ATP synthase complex"/>
    <property type="evidence" value="ECO:0007669"/>
    <property type="project" value="UniProtKB-KW"/>
</dbReference>
<dbReference type="Gene3D" id="1.20.120.220">
    <property type="entry name" value="ATP synthase, F0 complex, subunit A"/>
    <property type="match status" value="1"/>
</dbReference>
<dbReference type="RefSeq" id="WP_187150596.1">
    <property type="nucleotide sequence ID" value="NZ_LWUJ01000013.1"/>
</dbReference>
<protein>
    <submittedName>
        <fullName evidence="12">ATP synthase F0 subunit A</fullName>
    </submittedName>
</protein>
<keyword evidence="6" id="KW-0375">Hydrogen ion transport</keyword>
<evidence type="ECO:0000256" key="5">
    <source>
        <dbReference type="ARBA" id="ARBA00022692"/>
    </source>
</evidence>
<dbReference type="PANTHER" id="PTHR42823">
    <property type="entry name" value="ATP SYNTHASE SUBUNIT A, CHLOROPLASTIC"/>
    <property type="match status" value="1"/>
</dbReference>
<keyword evidence="4" id="KW-0138">CF(0)</keyword>
<evidence type="ECO:0000256" key="11">
    <source>
        <dbReference type="SAM" id="Phobius"/>
    </source>
</evidence>
<evidence type="ECO:0000313" key="13">
    <source>
        <dbReference type="Proteomes" id="UP000077623"/>
    </source>
</evidence>
<evidence type="ECO:0000256" key="6">
    <source>
        <dbReference type="ARBA" id="ARBA00022781"/>
    </source>
</evidence>
<evidence type="ECO:0000313" key="12">
    <source>
        <dbReference type="EMBL" id="OAL09894.1"/>
    </source>
</evidence>
<comment type="similarity">
    <text evidence="2">Belongs to the ATPase A chain family.</text>
</comment>
<organism evidence="12 13">
    <name type="scientific">Candidatus Mycoplasma haematobovis</name>
    <dbReference type="NCBI Taxonomy" id="432608"/>
    <lineage>
        <taxon>Bacteria</taxon>
        <taxon>Bacillati</taxon>
        <taxon>Mycoplasmatota</taxon>
        <taxon>Mollicutes</taxon>
        <taxon>Mycoplasmataceae</taxon>
        <taxon>Mycoplasma</taxon>
    </lineage>
</organism>
<comment type="caution">
    <text evidence="12">The sequence shown here is derived from an EMBL/GenBank/DDBJ whole genome shotgun (WGS) entry which is preliminary data.</text>
</comment>
<feature type="transmembrane region" description="Helical" evidence="11">
    <location>
        <begin position="178"/>
        <end position="195"/>
    </location>
</feature>
<dbReference type="GO" id="GO:0046933">
    <property type="term" value="F:proton-transporting ATP synthase activity, rotational mechanism"/>
    <property type="evidence" value="ECO:0007669"/>
    <property type="project" value="TreeGrafter"/>
</dbReference>
<evidence type="ECO:0000256" key="3">
    <source>
        <dbReference type="ARBA" id="ARBA00022448"/>
    </source>
</evidence>
<keyword evidence="9 11" id="KW-0472">Membrane</keyword>
<evidence type="ECO:0000256" key="9">
    <source>
        <dbReference type="ARBA" id="ARBA00023136"/>
    </source>
</evidence>
<evidence type="ECO:0000256" key="1">
    <source>
        <dbReference type="ARBA" id="ARBA00004141"/>
    </source>
</evidence>
<evidence type="ECO:0000256" key="4">
    <source>
        <dbReference type="ARBA" id="ARBA00022547"/>
    </source>
</evidence>
<keyword evidence="5 11" id="KW-0812">Transmembrane</keyword>
<feature type="transmembrane region" description="Helical" evidence="11">
    <location>
        <begin position="59"/>
        <end position="78"/>
    </location>
</feature>
<name>A0A1A9QCS4_9MOLU</name>
<dbReference type="Pfam" id="PF00119">
    <property type="entry name" value="ATP-synt_A"/>
    <property type="match status" value="1"/>
</dbReference>
<evidence type="ECO:0000256" key="2">
    <source>
        <dbReference type="ARBA" id="ARBA00006810"/>
    </source>
</evidence>
<proteinExistence type="inferred from homology"/>
<keyword evidence="10" id="KW-0066">ATP synthesis</keyword>
<gene>
    <name evidence="12" type="ORF">A6V39_04820</name>
</gene>
<sequence length="238" mass="27153">MVLTILLVLTANYYYDAIRAAKDYGDLPRLAFLIFLVIQWIKRNAYQIVGKSYHKAVPFFIYIMALFWFSNIISIIGFDSIGNSLVVPTSIAIVVFLGTVVIGIINRGFRYFGDYLFWIKYKKKKIFGIPDPLKILGELSKVVSLACRLWGNTLAGSLILFCIYHATQGLFKHGNVEYLGLYLAPLFLFPFHIYFDLVDGTIQPMIFMLLTMCYWALAQRAEGAPPDEKLPEGEDFVE</sequence>
<dbReference type="AlphaFoldDB" id="A0A1A9QCS4"/>
<feature type="transmembrane region" description="Helical" evidence="11">
    <location>
        <begin position="85"/>
        <end position="105"/>
    </location>
</feature>
<dbReference type="GO" id="GO:0042777">
    <property type="term" value="P:proton motive force-driven plasma membrane ATP synthesis"/>
    <property type="evidence" value="ECO:0007669"/>
    <property type="project" value="TreeGrafter"/>
</dbReference>
<keyword evidence="13" id="KW-1185">Reference proteome</keyword>
<dbReference type="InterPro" id="IPR000568">
    <property type="entry name" value="ATP_synth_F0_asu"/>
</dbReference>
<evidence type="ECO:0000256" key="10">
    <source>
        <dbReference type="ARBA" id="ARBA00023310"/>
    </source>
</evidence>
<dbReference type="PANTHER" id="PTHR42823:SF3">
    <property type="entry name" value="ATP SYNTHASE SUBUNIT A, CHLOROPLASTIC"/>
    <property type="match status" value="1"/>
</dbReference>
<accession>A0A1A9QCS4</accession>
<feature type="transmembrane region" description="Helical" evidence="11">
    <location>
        <begin position="149"/>
        <end position="166"/>
    </location>
</feature>
<dbReference type="InterPro" id="IPR035908">
    <property type="entry name" value="F0_ATP_A_sf"/>
</dbReference>
<dbReference type="GO" id="GO:0005886">
    <property type="term" value="C:plasma membrane"/>
    <property type="evidence" value="ECO:0007669"/>
    <property type="project" value="TreeGrafter"/>
</dbReference>
<dbReference type="Proteomes" id="UP000077623">
    <property type="component" value="Unassembled WGS sequence"/>
</dbReference>
<feature type="transmembrane region" description="Helical" evidence="11">
    <location>
        <begin position="201"/>
        <end position="218"/>
    </location>
</feature>
<dbReference type="EMBL" id="LWUJ01000013">
    <property type="protein sequence ID" value="OAL09894.1"/>
    <property type="molecule type" value="Genomic_DNA"/>
</dbReference>
<dbReference type="PRINTS" id="PR00123">
    <property type="entry name" value="ATPASEA"/>
</dbReference>
<evidence type="ECO:0000256" key="8">
    <source>
        <dbReference type="ARBA" id="ARBA00023065"/>
    </source>
</evidence>
<dbReference type="STRING" id="432608.A6V39_04820"/>
<dbReference type="InterPro" id="IPR045082">
    <property type="entry name" value="ATP_syn_F0_a_bact/chloroplast"/>
</dbReference>